<evidence type="ECO:0000313" key="1">
    <source>
        <dbReference type="EMBL" id="OCK42274.1"/>
    </source>
</evidence>
<dbReference type="OrthoDB" id="9773938at2"/>
<dbReference type="InterPro" id="IPR011048">
    <property type="entry name" value="Haem_d1_sf"/>
</dbReference>
<dbReference type="InterPro" id="IPR031815">
    <property type="entry name" value="DUF5074"/>
</dbReference>
<keyword evidence="2" id="KW-1185">Reference proteome</keyword>
<protein>
    <recommendedName>
        <fullName evidence="3">Cell surface protein</fullName>
    </recommendedName>
</protein>
<dbReference type="EMBL" id="MAKX01000024">
    <property type="protein sequence ID" value="OCK42274.1"/>
    <property type="molecule type" value="Genomic_DNA"/>
</dbReference>
<comment type="caution">
    <text evidence="1">The sequence shown here is derived from an EMBL/GenBank/DDBJ whole genome shotgun (WGS) entry which is preliminary data.</text>
</comment>
<evidence type="ECO:0008006" key="3">
    <source>
        <dbReference type="Google" id="ProtNLM"/>
    </source>
</evidence>
<dbReference type="AlphaFoldDB" id="A0A1B9XXJ7"/>
<dbReference type="InterPro" id="IPR051200">
    <property type="entry name" value="Host-pathogen_enzymatic-act"/>
</dbReference>
<dbReference type="SUPFAM" id="SSF51004">
    <property type="entry name" value="C-terminal (heme d1) domain of cytochrome cd1-nitrite reductase"/>
    <property type="match status" value="1"/>
</dbReference>
<dbReference type="Proteomes" id="UP000093186">
    <property type="component" value="Unassembled WGS sequence"/>
</dbReference>
<dbReference type="PROSITE" id="PS51257">
    <property type="entry name" value="PROKAR_LIPOPROTEIN"/>
    <property type="match status" value="1"/>
</dbReference>
<gene>
    <name evidence="1" type="ORF">BA195_11660</name>
</gene>
<dbReference type="InterPro" id="IPR015943">
    <property type="entry name" value="WD40/YVTN_repeat-like_dom_sf"/>
</dbReference>
<dbReference type="STRING" id="447689.BA195_11660"/>
<reference evidence="1 2" key="1">
    <citation type="submission" date="2016-06" db="EMBL/GenBank/DDBJ databases">
        <title>Draft Genome Sequence of Tenacibaculum soleae UCD-KL19.</title>
        <authorList>
            <person name="Eisen J.A."/>
            <person name="Coil D.A."/>
            <person name="Lujan K.M."/>
        </authorList>
    </citation>
    <scope>NUCLEOTIDE SEQUENCE [LARGE SCALE GENOMIC DNA]</scope>
    <source>
        <strain evidence="1 2">UCD-KL19</strain>
    </source>
</reference>
<dbReference type="Pfam" id="PF16819">
    <property type="entry name" value="DUF5074"/>
    <property type="match status" value="1"/>
</dbReference>
<organism evidence="1 2">
    <name type="scientific">Tenacibaculum soleae</name>
    <dbReference type="NCBI Taxonomy" id="447689"/>
    <lineage>
        <taxon>Bacteria</taxon>
        <taxon>Pseudomonadati</taxon>
        <taxon>Bacteroidota</taxon>
        <taxon>Flavobacteriia</taxon>
        <taxon>Flavobacteriales</taxon>
        <taxon>Flavobacteriaceae</taxon>
        <taxon>Tenacibaculum</taxon>
    </lineage>
</organism>
<dbReference type="PANTHER" id="PTHR47197:SF3">
    <property type="entry name" value="DIHYDRO-HEME D1 DEHYDROGENASE"/>
    <property type="match status" value="1"/>
</dbReference>
<accession>A0A1B9XXJ7</accession>
<proteinExistence type="predicted"/>
<dbReference type="PANTHER" id="PTHR47197">
    <property type="entry name" value="PROTEIN NIRF"/>
    <property type="match status" value="1"/>
</dbReference>
<sequence length="364" mass="40143">MKITKLILQLFLVSILVTSCSDNEKIVEVLKDEYTKGIIISAEGVFNDKDGSISYINNELTESQNFIYAGKNGALLGGLIQSITFTDTDAYIILNDVNTIVVADRYTFEKKGQITTDLKNPRYMTIVNGKGYVTNWGETKWGDDIDDDYVTVINLNTLEVDSKIDVAIGPEQILNKSNKLYISHKGAYGSNNIVSVVDLNANNSISTITVDDNPDEMVFDNAGNLIVLSEGNTTYDADFNVVDKTTSAISFIDLSSNTISKKLEFPSMESAAYMTYQNGKVYYYKGADSKVYTIDESATVLATEGIDVGGIYGMNVRDNNLFTVSYEFSTTTTLSKFKVHDLNTKSEVYTSLVGIGASKIYFNN</sequence>
<dbReference type="Gene3D" id="2.130.10.10">
    <property type="entry name" value="YVTN repeat-like/Quinoprotein amine dehydrogenase"/>
    <property type="match status" value="1"/>
</dbReference>
<name>A0A1B9XXJ7_9FLAO</name>
<evidence type="ECO:0000313" key="2">
    <source>
        <dbReference type="Proteomes" id="UP000093186"/>
    </source>
</evidence>
<dbReference type="RefSeq" id="WP_068705761.1">
    <property type="nucleotide sequence ID" value="NZ_MAKX01000024.1"/>
</dbReference>